<dbReference type="CDD" id="cd04496">
    <property type="entry name" value="SSB_OBF"/>
    <property type="match status" value="1"/>
</dbReference>
<dbReference type="NCBIfam" id="TIGR00621">
    <property type="entry name" value="ssb"/>
    <property type="match status" value="1"/>
</dbReference>
<dbReference type="InterPro" id="IPR012340">
    <property type="entry name" value="NA-bd_OB-fold"/>
</dbReference>
<reference evidence="4" key="1">
    <citation type="submission" date="2020-10" db="EMBL/GenBank/DDBJ databases">
        <authorList>
            <person name="Gilroy R."/>
        </authorList>
    </citation>
    <scope>NUCLEOTIDE SEQUENCE</scope>
    <source>
        <strain evidence="4">G3-8215</strain>
    </source>
</reference>
<dbReference type="PIRSF" id="PIRSF002070">
    <property type="entry name" value="SSB"/>
    <property type="match status" value="1"/>
</dbReference>
<evidence type="ECO:0000256" key="3">
    <source>
        <dbReference type="RuleBase" id="RU000524"/>
    </source>
</evidence>
<comment type="caution">
    <text evidence="4">The sequence shown here is derived from an EMBL/GenBank/DDBJ whole genome shotgun (WGS) entry which is preliminary data.</text>
</comment>
<reference evidence="4" key="2">
    <citation type="journal article" date="2021" name="PeerJ">
        <title>Extensive microbial diversity within the chicken gut microbiome revealed by metagenomics and culture.</title>
        <authorList>
            <person name="Gilroy R."/>
            <person name="Ravi A."/>
            <person name="Getino M."/>
            <person name="Pursley I."/>
            <person name="Horton D.L."/>
            <person name="Alikhan N.F."/>
            <person name="Baker D."/>
            <person name="Gharbi K."/>
            <person name="Hall N."/>
            <person name="Watson M."/>
            <person name="Adriaenssens E.M."/>
            <person name="Foster-Nyarko E."/>
            <person name="Jarju S."/>
            <person name="Secka A."/>
            <person name="Antonio M."/>
            <person name="Oren A."/>
            <person name="Chaudhuri R.R."/>
            <person name="La Ragione R."/>
            <person name="Hildebrand F."/>
            <person name="Pallen M.J."/>
        </authorList>
    </citation>
    <scope>NUCLEOTIDE SEQUENCE</scope>
    <source>
        <strain evidence="4">G3-8215</strain>
    </source>
</reference>
<dbReference type="PANTHER" id="PTHR10302">
    <property type="entry name" value="SINGLE-STRANDED DNA-BINDING PROTEIN"/>
    <property type="match status" value="1"/>
</dbReference>
<evidence type="ECO:0000256" key="2">
    <source>
        <dbReference type="PIRNR" id="PIRNR002070"/>
    </source>
</evidence>
<protein>
    <recommendedName>
        <fullName evidence="2 3">Single-stranded DNA-binding protein</fullName>
    </recommendedName>
</protein>
<organism evidence="4 5">
    <name type="scientific">Candidatus Cryptobacteroides avicola</name>
    <dbReference type="NCBI Taxonomy" id="2840757"/>
    <lineage>
        <taxon>Bacteria</taxon>
        <taxon>Pseudomonadati</taxon>
        <taxon>Bacteroidota</taxon>
        <taxon>Bacteroidia</taxon>
        <taxon>Bacteroidales</taxon>
        <taxon>Candidatus Cryptobacteroides</taxon>
    </lineage>
</organism>
<dbReference type="GO" id="GO:0006260">
    <property type="term" value="P:DNA replication"/>
    <property type="evidence" value="ECO:0007669"/>
    <property type="project" value="InterPro"/>
</dbReference>
<evidence type="ECO:0000313" key="5">
    <source>
        <dbReference type="Proteomes" id="UP000725002"/>
    </source>
</evidence>
<evidence type="ECO:0000313" key="4">
    <source>
        <dbReference type="EMBL" id="MBO8483214.1"/>
    </source>
</evidence>
<proteinExistence type="predicted"/>
<dbReference type="Pfam" id="PF00436">
    <property type="entry name" value="SSB"/>
    <property type="match status" value="1"/>
</dbReference>
<sequence>MEQLNRIELRGNVGNVRISDVGENRVARFSLATNFMYRGKDNEAVVETTWHNIVAWNGKGMPDFSSIVKGAPVYVTGRLRTSRFTGSDGVERTAYEVIASRVDVLDFQA</sequence>
<dbReference type="EMBL" id="JADILV010000024">
    <property type="protein sequence ID" value="MBO8483214.1"/>
    <property type="molecule type" value="Genomic_DNA"/>
</dbReference>
<dbReference type="InterPro" id="IPR000424">
    <property type="entry name" value="Primosome_PriB/ssb"/>
</dbReference>
<evidence type="ECO:0000256" key="1">
    <source>
        <dbReference type="ARBA" id="ARBA00023125"/>
    </source>
</evidence>
<dbReference type="PROSITE" id="PS50935">
    <property type="entry name" value="SSB"/>
    <property type="match status" value="1"/>
</dbReference>
<keyword evidence="1 2" id="KW-0238">DNA-binding</keyword>
<dbReference type="SUPFAM" id="SSF50249">
    <property type="entry name" value="Nucleic acid-binding proteins"/>
    <property type="match status" value="1"/>
</dbReference>
<dbReference type="GO" id="GO:0009295">
    <property type="term" value="C:nucleoid"/>
    <property type="evidence" value="ECO:0007669"/>
    <property type="project" value="TreeGrafter"/>
</dbReference>
<dbReference type="Gene3D" id="2.40.50.140">
    <property type="entry name" value="Nucleic acid-binding proteins"/>
    <property type="match status" value="1"/>
</dbReference>
<dbReference type="PANTHER" id="PTHR10302:SF0">
    <property type="entry name" value="SINGLE-STRANDED DNA-BINDING PROTEIN, MITOCHONDRIAL"/>
    <property type="match status" value="1"/>
</dbReference>
<dbReference type="GO" id="GO:0003697">
    <property type="term" value="F:single-stranded DNA binding"/>
    <property type="evidence" value="ECO:0007669"/>
    <property type="project" value="InterPro"/>
</dbReference>
<dbReference type="InterPro" id="IPR011344">
    <property type="entry name" value="ssDNA-bd"/>
</dbReference>
<name>A0A940DRJ4_9BACT</name>
<dbReference type="AlphaFoldDB" id="A0A940DRJ4"/>
<dbReference type="Proteomes" id="UP000725002">
    <property type="component" value="Unassembled WGS sequence"/>
</dbReference>
<gene>
    <name evidence="4" type="ORF">IAB75_03755</name>
</gene>
<accession>A0A940DRJ4</accession>